<keyword evidence="1" id="KW-0175">Coiled coil</keyword>
<evidence type="ECO:0000313" key="3">
    <source>
        <dbReference type="Proteomes" id="UP000241890"/>
    </source>
</evidence>
<dbReference type="Proteomes" id="UP000241890">
    <property type="component" value="Unassembled WGS sequence"/>
</dbReference>
<protein>
    <submittedName>
        <fullName evidence="2">Uncharacterized protein</fullName>
    </submittedName>
</protein>
<accession>A0A2R5GWJ3</accession>
<proteinExistence type="predicted"/>
<keyword evidence="3" id="KW-1185">Reference proteome</keyword>
<feature type="coiled-coil region" evidence="1">
    <location>
        <begin position="50"/>
        <end position="94"/>
    </location>
</feature>
<gene>
    <name evidence="2" type="ORF">FCC1311_092572</name>
</gene>
<dbReference type="EMBL" id="BEYU01000139">
    <property type="protein sequence ID" value="GBG33033.1"/>
    <property type="molecule type" value="Genomic_DNA"/>
</dbReference>
<reference evidence="2 3" key="1">
    <citation type="submission" date="2017-12" db="EMBL/GenBank/DDBJ databases">
        <title>Sequencing, de novo assembly and annotation of complete genome of a new Thraustochytrid species, strain FCC1311.</title>
        <authorList>
            <person name="Sedici K."/>
            <person name="Godart F."/>
            <person name="Aiese Cigliano R."/>
            <person name="Sanseverino W."/>
            <person name="Barakat M."/>
            <person name="Ortet P."/>
            <person name="Marechal E."/>
            <person name="Cagnac O."/>
            <person name="Amato A."/>
        </authorList>
    </citation>
    <scope>NUCLEOTIDE SEQUENCE [LARGE SCALE GENOMIC DNA]</scope>
</reference>
<dbReference type="AlphaFoldDB" id="A0A2R5GWJ3"/>
<name>A0A2R5GWJ3_9STRA</name>
<evidence type="ECO:0000313" key="2">
    <source>
        <dbReference type="EMBL" id="GBG33033.1"/>
    </source>
</evidence>
<dbReference type="InParanoid" id="A0A2R5GWJ3"/>
<organism evidence="2 3">
    <name type="scientific">Hondaea fermentalgiana</name>
    <dbReference type="NCBI Taxonomy" id="2315210"/>
    <lineage>
        <taxon>Eukaryota</taxon>
        <taxon>Sar</taxon>
        <taxon>Stramenopiles</taxon>
        <taxon>Bigyra</taxon>
        <taxon>Labyrinthulomycetes</taxon>
        <taxon>Thraustochytrida</taxon>
        <taxon>Thraustochytriidae</taxon>
        <taxon>Hondaea</taxon>
    </lineage>
</organism>
<comment type="caution">
    <text evidence="2">The sequence shown here is derived from an EMBL/GenBank/DDBJ whole genome shotgun (WGS) entry which is preliminary data.</text>
</comment>
<evidence type="ECO:0000256" key="1">
    <source>
        <dbReference type="SAM" id="Coils"/>
    </source>
</evidence>
<sequence length="136" mass="15766">MRRDERRMAQGEDIPRSVWLRQVAESEKTAPIRADKEMVERLARENVLAAELATRRARDQERQAERLAHLRAKIESSQQRNVEYRLRREEMETERAQLLVAQGEEQFAPGTDSRANDMIAAAPALDIANDDEPLYH</sequence>